<protein>
    <submittedName>
        <fullName evidence="2">Uncharacterized protein</fullName>
    </submittedName>
</protein>
<feature type="region of interest" description="Disordered" evidence="1">
    <location>
        <begin position="74"/>
        <end position="98"/>
    </location>
</feature>
<evidence type="ECO:0000256" key="1">
    <source>
        <dbReference type="SAM" id="MobiDB-lite"/>
    </source>
</evidence>
<gene>
    <name evidence="2" type="ORF">OXX778_LOCUS19618</name>
</gene>
<proteinExistence type="predicted"/>
<evidence type="ECO:0000313" key="2">
    <source>
        <dbReference type="EMBL" id="CAF1068499.1"/>
    </source>
</evidence>
<evidence type="ECO:0000313" key="3">
    <source>
        <dbReference type="Proteomes" id="UP000663879"/>
    </source>
</evidence>
<organism evidence="2 3">
    <name type="scientific">Brachionus calyciflorus</name>
    <dbReference type="NCBI Taxonomy" id="104777"/>
    <lineage>
        <taxon>Eukaryota</taxon>
        <taxon>Metazoa</taxon>
        <taxon>Spiralia</taxon>
        <taxon>Gnathifera</taxon>
        <taxon>Rotifera</taxon>
        <taxon>Eurotatoria</taxon>
        <taxon>Monogononta</taxon>
        <taxon>Pseudotrocha</taxon>
        <taxon>Ploima</taxon>
        <taxon>Brachionidae</taxon>
        <taxon>Brachionus</taxon>
    </lineage>
</organism>
<accession>A0A814LN41</accession>
<sequence>MFRLNIYKNDKNFSLELKISDDYKNVLKNIKFKKYNPSTTRWTIPITEFDNYLTNIRKITDESMIKIIESDNLSEDDRKNVSSDDDDSSKKKKPKMEEKEIEIRIRSNMIIIEEFPPKEIVQIIKSIKGSHFNTDLFALTIDIYQLKEFYEKMNQHNINLKQF</sequence>
<dbReference type="EMBL" id="CAJNOC010006042">
    <property type="protein sequence ID" value="CAF1068499.1"/>
    <property type="molecule type" value="Genomic_DNA"/>
</dbReference>
<comment type="caution">
    <text evidence="2">The sequence shown here is derived from an EMBL/GenBank/DDBJ whole genome shotgun (WGS) entry which is preliminary data.</text>
</comment>
<keyword evidence="3" id="KW-1185">Reference proteome</keyword>
<dbReference type="Proteomes" id="UP000663879">
    <property type="component" value="Unassembled WGS sequence"/>
</dbReference>
<name>A0A814LN41_9BILA</name>
<dbReference type="AlphaFoldDB" id="A0A814LN41"/>
<reference evidence="2" key="1">
    <citation type="submission" date="2021-02" db="EMBL/GenBank/DDBJ databases">
        <authorList>
            <person name="Nowell W R."/>
        </authorList>
    </citation>
    <scope>NUCLEOTIDE SEQUENCE</scope>
    <source>
        <strain evidence="2">Ploen Becks lab</strain>
    </source>
</reference>